<evidence type="ECO:0000313" key="3">
    <source>
        <dbReference type="Proteomes" id="UP001208570"/>
    </source>
</evidence>
<dbReference type="InterPro" id="IPR011335">
    <property type="entry name" value="Restrct_endonuc-II-like"/>
</dbReference>
<dbReference type="PANTHER" id="PTHR46609">
    <property type="entry name" value="EXONUCLEASE, PHAGE-TYPE/RECB, C-TERMINAL DOMAIN-CONTAINING PROTEIN"/>
    <property type="match status" value="1"/>
</dbReference>
<reference evidence="2" key="1">
    <citation type="journal article" date="2023" name="Mol. Biol. Evol.">
        <title>Third-Generation Sequencing Reveals the Adaptive Role of the Epigenome in Three Deep-Sea Polychaetes.</title>
        <authorList>
            <person name="Perez M."/>
            <person name="Aroh O."/>
            <person name="Sun Y."/>
            <person name="Lan Y."/>
            <person name="Juniper S.K."/>
            <person name="Young C.R."/>
            <person name="Angers B."/>
            <person name="Qian P.Y."/>
        </authorList>
    </citation>
    <scope>NUCLEOTIDE SEQUENCE</scope>
    <source>
        <strain evidence="2">P08H-3</strain>
    </source>
</reference>
<dbReference type="InterPro" id="IPR051703">
    <property type="entry name" value="NF-kappa-B_Signaling_Reg"/>
</dbReference>
<accession>A0AAD9MN96</accession>
<dbReference type="Proteomes" id="UP001208570">
    <property type="component" value="Unassembled WGS sequence"/>
</dbReference>
<feature type="domain" description="YqaJ viral recombinase" evidence="1">
    <location>
        <begin position="3"/>
        <end position="104"/>
    </location>
</feature>
<dbReference type="EMBL" id="JAODUP010001412">
    <property type="protein sequence ID" value="KAK2140272.1"/>
    <property type="molecule type" value="Genomic_DNA"/>
</dbReference>
<keyword evidence="3" id="KW-1185">Reference proteome</keyword>
<evidence type="ECO:0000259" key="1">
    <source>
        <dbReference type="Pfam" id="PF09588"/>
    </source>
</evidence>
<dbReference type="InterPro" id="IPR019080">
    <property type="entry name" value="YqaJ_viral_recombinase"/>
</dbReference>
<dbReference type="InterPro" id="IPR011604">
    <property type="entry name" value="PDDEXK-like_dom_sf"/>
</dbReference>
<dbReference type="GO" id="GO:0006281">
    <property type="term" value="P:DNA repair"/>
    <property type="evidence" value="ECO:0007669"/>
    <property type="project" value="UniProtKB-ARBA"/>
</dbReference>
<dbReference type="PANTHER" id="PTHR46609:SF7">
    <property type="match status" value="1"/>
</dbReference>
<evidence type="ECO:0000313" key="2">
    <source>
        <dbReference type="EMBL" id="KAK2140272.1"/>
    </source>
</evidence>
<gene>
    <name evidence="2" type="ORF">LSH36_1413g00023</name>
</gene>
<comment type="caution">
    <text evidence="2">The sequence shown here is derived from an EMBL/GenBank/DDBJ whole genome shotgun (WGS) entry which is preliminary data.</text>
</comment>
<name>A0AAD9MN96_9ANNE</name>
<dbReference type="AlphaFoldDB" id="A0AAD9MN96"/>
<dbReference type="Pfam" id="PF09588">
    <property type="entry name" value="YqaJ"/>
    <property type="match status" value="1"/>
</dbReference>
<sequence>MLVGIASEPRAANAYNNGLTSPVNVNPCGLVISRWSPWLAVRPDRKVYDPSRYPVLGLLEIKCPQVSTVLDAKFLQRTSDGRLQLKRSHQYYTQVQAQLAITGLEWCNFYVWCEGDDHRGDMV</sequence>
<dbReference type="Gene3D" id="3.90.320.10">
    <property type="match status" value="1"/>
</dbReference>
<dbReference type="CDD" id="cd22343">
    <property type="entry name" value="PDDEXK_lambda_exonuclease-like"/>
    <property type="match status" value="1"/>
</dbReference>
<protein>
    <recommendedName>
        <fullName evidence="1">YqaJ viral recombinase domain-containing protein</fullName>
    </recommendedName>
</protein>
<organism evidence="2 3">
    <name type="scientific">Paralvinella palmiformis</name>
    <dbReference type="NCBI Taxonomy" id="53620"/>
    <lineage>
        <taxon>Eukaryota</taxon>
        <taxon>Metazoa</taxon>
        <taxon>Spiralia</taxon>
        <taxon>Lophotrochozoa</taxon>
        <taxon>Annelida</taxon>
        <taxon>Polychaeta</taxon>
        <taxon>Sedentaria</taxon>
        <taxon>Canalipalpata</taxon>
        <taxon>Terebellida</taxon>
        <taxon>Terebelliformia</taxon>
        <taxon>Alvinellidae</taxon>
        <taxon>Paralvinella</taxon>
    </lineage>
</organism>
<proteinExistence type="predicted"/>
<dbReference type="SUPFAM" id="SSF52980">
    <property type="entry name" value="Restriction endonuclease-like"/>
    <property type="match status" value="1"/>
</dbReference>